<comment type="caution">
    <text evidence="2">The sequence shown here is derived from an EMBL/GenBank/DDBJ whole genome shotgun (WGS) entry which is preliminary data.</text>
</comment>
<evidence type="ECO:0000313" key="3">
    <source>
        <dbReference type="Proteomes" id="UP001610334"/>
    </source>
</evidence>
<dbReference type="Proteomes" id="UP001610334">
    <property type="component" value="Unassembled WGS sequence"/>
</dbReference>
<feature type="compositionally biased region" description="Basic and acidic residues" evidence="1">
    <location>
        <begin position="631"/>
        <end position="653"/>
    </location>
</feature>
<protein>
    <recommendedName>
        <fullName evidence="4">Alpha-ketoglutarate-dependent sulfonate dioxygenase</fullName>
    </recommendedName>
</protein>
<dbReference type="EMBL" id="JBFXLT010000044">
    <property type="protein sequence ID" value="KAL2812861.1"/>
    <property type="molecule type" value="Genomic_DNA"/>
</dbReference>
<evidence type="ECO:0008006" key="4">
    <source>
        <dbReference type="Google" id="ProtNLM"/>
    </source>
</evidence>
<dbReference type="Pfam" id="PF07173">
    <property type="entry name" value="GRDP-like"/>
    <property type="match status" value="1"/>
</dbReference>
<name>A0ABR4HBR2_9EURO</name>
<reference evidence="2 3" key="1">
    <citation type="submission" date="2024-07" db="EMBL/GenBank/DDBJ databases">
        <title>Section-level genome sequencing and comparative genomics of Aspergillus sections Usti and Cavernicolus.</title>
        <authorList>
            <consortium name="Lawrence Berkeley National Laboratory"/>
            <person name="Nybo J.L."/>
            <person name="Vesth T.C."/>
            <person name="Theobald S."/>
            <person name="Frisvad J.C."/>
            <person name="Larsen T.O."/>
            <person name="Kjaerboelling I."/>
            <person name="Rothschild-Mancinelli K."/>
            <person name="Lyhne E.K."/>
            <person name="Kogle M.E."/>
            <person name="Barry K."/>
            <person name="Clum A."/>
            <person name="Na H."/>
            <person name="Ledsgaard L."/>
            <person name="Lin J."/>
            <person name="Lipzen A."/>
            <person name="Kuo A."/>
            <person name="Riley R."/>
            <person name="Mondo S."/>
            <person name="Labutti K."/>
            <person name="Haridas S."/>
            <person name="Pangalinan J."/>
            <person name="Salamov A.A."/>
            <person name="Simmons B.A."/>
            <person name="Magnuson J.K."/>
            <person name="Chen J."/>
            <person name="Drula E."/>
            <person name="Henrissat B."/>
            <person name="Wiebenga A."/>
            <person name="Lubbers R.J."/>
            <person name="Gomes A.C."/>
            <person name="Makela M.R."/>
            <person name="Stajich J."/>
            <person name="Grigoriev I.V."/>
            <person name="Mortensen U.H."/>
            <person name="De Vries R.P."/>
            <person name="Baker S.E."/>
            <person name="Andersen M.R."/>
        </authorList>
    </citation>
    <scope>NUCLEOTIDE SEQUENCE [LARGE SCALE GENOMIC DNA]</scope>
    <source>
        <strain evidence="2 3">CBS 588.65</strain>
    </source>
</reference>
<gene>
    <name evidence="2" type="ORF">BJX63DRAFT_443305</name>
</gene>
<feature type="region of interest" description="Disordered" evidence="1">
    <location>
        <begin position="624"/>
        <end position="653"/>
    </location>
</feature>
<feature type="compositionally biased region" description="Polar residues" evidence="1">
    <location>
        <begin position="17"/>
        <end position="29"/>
    </location>
</feature>
<dbReference type="InterPro" id="IPR009836">
    <property type="entry name" value="GRDP-like"/>
</dbReference>
<feature type="region of interest" description="Disordered" evidence="1">
    <location>
        <begin position="570"/>
        <end position="603"/>
    </location>
</feature>
<accession>A0ABR4HBR2</accession>
<evidence type="ECO:0000256" key="1">
    <source>
        <dbReference type="SAM" id="MobiDB-lite"/>
    </source>
</evidence>
<dbReference type="PANTHER" id="PTHR34365:SF7">
    <property type="entry name" value="GLYCINE-RICH DOMAIN-CONTAINING PROTEIN 1"/>
    <property type="match status" value="1"/>
</dbReference>
<organism evidence="2 3">
    <name type="scientific">Aspergillus granulosus</name>
    <dbReference type="NCBI Taxonomy" id="176169"/>
    <lineage>
        <taxon>Eukaryota</taxon>
        <taxon>Fungi</taxon>
        <taxon>Dikarya</taxon>
        <taxon>Ascomycota</taxon>
        <taxon>Pezizomycotina</taxon>
        <taxon>Eurotiomycetes</taxon>
        <taxon>Eurotiomycetidae</taxon>
        <taxon>Eurotiales</taxon>
        <taxon>Aspergillaceae</taxon>
        <taxon>Aspergillus</taxon>
        <taxon>Aspergillus subgen. Nidulantes</taxon>
    </lineage>
</organism>
<evidence type="ECO:0000313" key="2">
    <source>
        <dbReference type="EMBL" id="KAL2812861.1"/>
    </source>
</evidence>
<dbReference type="PANTHER" id="PTHR34365">
    <property type="entry name" value="ENOLASE (DUF1399)"/>
    <property type="match status" value="1"/>
</dbReference>
<keyword evidence="3" id="KW-1185">Reference proteome</keyword>
<sequence>MGLSNNTKLDVERQRSENSPPTYHQTTEQVPGIPRLNLSQDAGPAKYTTVTHFECIAHLKFLAALSDLRDTITSMPNLFGIPDPTARQFSTQINEAWALVKEKRWAVYTTKAVQRYTTWWNHSVPPSHPRLSVHEFTSSVYEDITACSDPMQWTHDELPPLDVLMVWHAHMLNPRAFLEDCIRYGKISFWAGGFPWQAINDSINDRTLVYDAGKTAETVFSVATSLNWVNLQDMPMKTLQCPSCGYENSVPWTDGKFTAPLDQTFEYWNGFADKNFGTFCGRCRLGITHETLRVQKFRSNIKELIDGGIPMPGTFFNTWGVPERLSSTRRRKQQADFPNRLIRAANRNLADYMNSSLSSCPSVSMVRDYLSTLMKERKIMRTALASNQTTLHVGERIAFRRMMSRYWDNSSQFALDLVGAVIRQGTFIQKMDNIDWLRSPTLSDTMLRLIRKYAVFFQIMSSNPGRMAVPTLDVDLAWHTHQLSPARYYEYSLHRTEQDGKRAIFIDHDDKVSETKLSDAFEWTTKMYRKLTDGGIYSECTCWYCEATRGSDLNGTLTIFSSSGSKARSAAANLHDNPNVSSHPDKNPHISAHSAVKTKPASASELDPCQIKFLKLRSEYEKSLRRAGKRASRDGKTMDESHRRKDDDDDDKRDRDLYTSYALMWGYPVYVPYYGPYTSDPSVHCDAYASDPSCMNLNPGHPGNCASGTCGGVGVLEDVLEGLVVPGVVEVVVAVGADHQEGAVEAEEEVVVVDAGVEGVLKQETIQKWW</sequence>
<proteinExistence type="predicted"/>
<feature type="region of interest" description="Disordered" evidence="1">
    <location>
        <begin position="1"/>
        <end position="34"/>
    </location>
</feature>